<keyword evidence="3" id="KW-1185">Reference proteome</keyword>
<feature type="compositionally biased region" description="Basic residues" evidence="1">
    <location>
        <begin position="663"/>
        <end position="672"/>
    </location>
</feature>
<name>A0A0D6LZ61_9BILA</name>
<evidence type="ECO:0000313" key="3">
    <source>
        <dbReference type="Proteomes" id="UP000054495"/>
    </source>
</evidence>
<feature type="compositionally biased region" description="Basic and acidic residues" evidence="1">
    <location>
        <begin position="641"/>
        <end position="651"/>
    </location>
</feature>
<feature type="compositionally biased region" description="Basic residues" evidence="1">
    <location>
        <begin position="627"/>
        <end position="640"/>
    </location>
</feature>
<feature type="compositionally biased region" description="Pro residues" evidence="1">
    <location>
        <begin position="154"/>
        <end position="224"/>
    </location>
</feature>
<dbReference type="AlphaFoldDB" id="A0A0D6LZ61"/>
<gene>
    <name evidence="2" type="ORF">ANCCEY_05535</name>
</gene>
<feature type="region of interest" description="Disordered" evidence="1">
    <location>
        <begin position="536"/>
        <end position="679"/>
    </location>
</feature>
<feature type="compositionally biased region" description="Basic and acidic residues" evidence="1">
    <location>
        <begin position="542"/>
        <end position="560"/>
    </location>
</feature>
<reference evidence="2 3" key="1">
    <citation type="submission" date="2013-05" db="EMBL/GenBank/DDBJ databases">
        <title>Draft genome of the parasitic nematode Anyclostoma ceylanicum.</title>
        <authorList>
            <person name="Mitreva M."/>
        </authorList>
    </citation>
    <scope>NUCLEOTIDE SEQUENCE [LARGE SCALE GENOMIC DNA]</scope>
</reference>
<feature type="compositionally biased region" description="Polar residues" evidence="1">
    <location>
        <begin position="579"/>
        <end position="593"/>
    </location>
</feature>
<organism evidence="2 3">
    <name type="scientific">Ancylostoma ceylanicum</name>
    <dbReference type="NCBI Taxonomy" id="53326"/>
    <lineage>
        <taxon>Eukaryota</taxon>
        <taxon>Metazoa</taxon>
        <taxon>Ecdysozoa</taxon>
        <taxon>Nematoda</taxon>
        <taxon>Chromadorea</taxon>
        <taxon>Rhabditida</taxon>
        <taxon>Rhabditina</taxon>
        <taxon>Rhabditomorpha</taxon>
        <taxon>Strongyloidea</taxon>
        <taxon>Ancylostomatidae</taxon>
        <taxon>Ancylostomatinae</taxon>
        <taxon>Ancylostoma</taxon>
    </lineage>
</organism>
<evidence type="ECO:0000313" key="2">
    <source>
        <dbReference type="EMBL" id="EPB75376.1"/>
    </source>
</evidence>
<evidence type="ECO:0000256" key="1">
    <source>
        <dbReference type="SAM" id="MobiDB-lite"/>
    </source>
</evidence>
<feature type="compositionally biased region" description="Polar residues" evidence="1">
    <location>
        <begin position="335"/>
        <end position="352"/>
    </location>
</feature>
<sequence>MSNSSYLNNQLNDEPQELEKFAAGPKWSYDAIDCVDQKAPSAQKEQPQKGMDSCVKKEGALPPFSEAKMTDKTPTSAIPPMGAQNQFVPLQPPRDNPMSPGTSPWSNPAAAPSGPAMGVQAPPVPPQQLPRVTAGPPNLSVPVTAPLSPGPAGQAPPPPQQLPTVTPIPPSAPVHVVPPAPFNKPAAPPPSPAMGAQPPPVPQQLPRVAPTPPRPQVTPVPPSAPVRVTTQAPCGKPPVAPMSPAMGQRPSPQVQKPKTVTPPPPPAPAIERKQPSQNRAAAVAPPVRTGSSVPAPPRASNEKKSPQPAVAKPPNPVRKAESKSKVNVPSPGNKKGSNANVSPQPRARSSSAKRCVSDPILTPVTDEFPTEEWEGQWVAPKQIIVEERRKWPWKQEIGAGLQAKPTVQVQKPAPVSPAPAVVKKEQPRPQVVAAAQVQPPAPTKWKSVPMDLNAPSALSSAPKGAAPKRCFSDPIVTPVSDEFPTEDTGGQWVAPKQIVALERRHFVRRDDCLDGAPHRGDDRIISNPVVTPCTDEYPTLSEAEKEAFLKETAKAKEEVKPPPARPPAAPASAEVRKLTTAQPNTTVTAVSSDARSRPSKERTSVTQVPGSTEAPRSRGLSVSKEQLKKKAKRRSRRSRDTRRDKKEKSKGVIETITKILKPCSRRSHRPHSKNAAVKN</sequence>
<feature type="compositionally biased region" description="Basic and acidic residues" evidence="1">
    <location>
        <begin position="594"/>
        <end position="603"/>
    </location>
</feature>
<dbReference type="Proteomes" id="UP000054495">
    <property type="component" value="Unassembled WGS sequence"/>
</dbReference>
<feature type="compositionally biased region" description="Low complexity" evidence="1">
    <location>
        <begin position="407"/>
        <end position="421"/>
    </location>
</feature>
<accession>A0A0D6LZ61</accession>
<feature type="region of interest" description="Disordered" evidence="1">
    <location>
        <begin position="38"/>
        <end position="367"/>
    </location>
</feature>
<protein>
    <submittedName>
        <fullName evidence="2">Uncharacterized protein</fullName>
    </submittedName>
</protein>
<dbReference type="EMBL" id="KE124904">
    <property type="protein sequence ID" value="EPB75376.1"/>
    <property type="molecule type" value="Genomic_DNA"/>
</dbReference>
<feature type="region of interest" description="Disordered" evidence="1">
    <location>
        <begin position="405"/>
        <end position="450"/>
    </location>
</feature>
<feature type="compositionally biased region" description="Low complexity" evidence="1">
    <location>
        <begin position="428"/>
        <end position="438"/>
    </location>
</feature>
<proteinExistence type="predicted"/>